<dbReference type="EMBL" id="JH795858">
    <property type="protein sequence ID" value="EJU04503.1"/>
    <property type="molecule type" value="Genomic_DNA"/>
</dbReference>
<dbReference type="OrthoDB" id="3403974at2759"/>
<keyword evidence="3" id="KW-1185">Reference proteome</keyword>
<dbReference type="GeneID" id="63686104"/>
<dbReference type="HOGENOM" id="CLU_769513_0_0_1"/>
<protein>
    <submittedName>
        <fullName evidence="2">Uncharacterized protein</fullName>
    </submittedName>
</protein>
<feature type="region of interest" description="Disordered" evidence="1">
    <location>
        <begin position="1"/>
        <end position="24"/>
    </location>
</feature>
<dbReference type="RefSeq" id="XP_040631397.1">
    <property type="nucleotide sequence ID" value="XM_040771042.1"/>
</dbReference>
<reference evidence="2 3" key="1">
    <citation type="journal article" date="2012" name="Science">
        <title>The Paleozoic origin of enzymatic lignin decomposition reconstructed from 31 fungal genomes.</title>
        <authorList>
            <person name="Floudas D."/>
            <person name="Binder M."/>
            <person name="Riley R."/>
            <person name="Barry K."/>
            <person name="Blanchette R.A."/>
            <person name="Henrissat B."/>
            <person name="Martinez A.T."/>
            <person name="Otillar R."/>
            <person name="Spatafora J.W."/>
            <person name="Yadav J.S."/>
            <person name="Aerts A."/>
            <person name="Benoit I."/>
            <person name="Boyd A."/>
            <person name="Carlson A."/>
            <person name="Copeland A."/>
            <person name="Coutinho P.M."/>
            <person name="de Vries R.P."/>
            <person name="Ferreira P."/>
            <person name="Findley K."/>
            <person name="Foster B."/>
            <person name="Gaskell J."/>
            <person name="Glotzer D."/>
            <person name="Gorecki P."/>
            <person name="Heitman J."/>
            <person name="Hesse C."/>
            <person name="Hori C."/>
            <person name="Igarashi K."/>
            <person name="Jurgens J.A."/>
            <person name="Kallen N."/>
            <person name="Kersten P."/>
            <person name="Kohler A."/>
            <person name="Kuees U."/>
            <person name="Kumar T.K.A."/>
            <person name="Kuo A."/>
            <person name="LaButti K."/>
            <person name="Larrondo L.F."/>
            <person name="Lindquist E."/>
            <person name="Ling A."/>
            <person name="Lombard V."/>
            <person name="Lucas S."/>
            <person name="Lundell T."/>
            <person name="Martin R."/>
            <person name="McLaughlin D.J."/>
            <person name="Morgenstern I."/>
            <person name="Morin E."/>
            <person name="Murat C."/>
            <person name="Nagy L.G."/>
            <person name="Nolan M."/>
            <person name="Ohm R.A."/>
            <person name="Patyshakuliyeva A."/>
            <person name="Rokas A."/>
            <person name="Ruiz-Duenas F.J."/>
            <person name="Sabat G."/>
            <person name="Salamov A."/>
            <person name="Samejima M."/>
            <person name="Schmutz J."/>
            <person name="Slot J.C."/>
            <person name="St John F."/>
            <person name="Stenlid J."/>
            <person name="Sun H."/>
            <person name="Sun S."/>
            <person name="Syed K."/>
            <person name="Tsang A."/>
            <person name="Wiebenga A."/>
            <person name="Young D."/>
            <person name="Pisabarro A."/>
            <person name="Eastwood D.C."/>
            <person name="Martin F."/>
            <person name="Cullen D."/>
            <person name="Grigoriev I.V."/>
            <person name="Hibbett D.S."/>
        </authorList>
    </citation>
    <scope>NUCLEOTIDE SEQUENCE [LARGE SCALE GENOMIC DNA]</scope>
    <source>
        <strain evidence="2 3">DJM-731 SS1</strain>
    </source>
</reference>
<proteinExistence type="predicted"/>
<organism evidence="2 3">
    <name type="scientific">Dacryopinax primogenitus (strain DJM 731)</name>
    <name type="common">Brown rot fungus</name>
    <dbReference type="NCBI Taxonomy" id="1858805"/>
    <lineage>
        <taxon>Eukaryota</taxon>
        <taxon>Fungi</taxon>
        <taxon>Dikarya</taxon>
        <taxon>Basidiomycota</taxon>
        <taxon>Agaricomycotina</taxon>
        <taxon>Dacrymycetes</taxon>
        <taxon>Dacrymycetales</taxon>
        <taxon>Dacrymycetaceae</taxon>
        <taxon>Dacryopinax</taxon>
    </lineage>
</organism>
<dbReference type="Proteomes" id="UP000030653">
    <property type="component" value="Unassembled WGS sequence"/>
</dbReference>
<evidence type="ECO:0000256" key="1">
    <source>
        <dbReference type="SAM" id="MobiDB-lite"/>
    </source>
</evidence>
<sequence length="360" mass="39393">MISSIRDAGLQYSQHDASSTPATCGSTCHPLRTNLALDGLLSKPEVKASSVIIMGNALAPSDTIASLAFMTQQSSTSMISDFEDSALVSLWTELLVPSLQYNITDKSRSPSSTMLMEHIDTNAHPNHTAATLMTAIVPDLLLPASIINFPSMPSKTWLGKIDNIIAWTKEASYNLANPSDMLSLTWGTLKKKEDVVLHDGESMAYLTLVACMSDGNFNLTPHGGWQKHSKFPCDLSKQKAMAILAKAWNLQHLQQKCTVPRTDIPSVIKDGGIKISWPLFKKQPTLAEDVWEDSNSDGVTDNQCCGDLADDAWNDWTVPYNIMHELALLKLMHMPLCLPAYGLHGNLISPSSWKECHGKG</sequence>
<feature type="compositionally biased region" description="Polar residues" evidence="1">
    <location>
        <begin position="11"/>
        <end position="24"/>
    </location>
</feature>
<evidence type="ECO:0000313" key="2">
    <source>
        <dbReference type="EMBL" id="EJU04503.1"/>
    </source>
</evidence>
<accession>M5GFW5</accession>
<evidence type="ECO:0000313" key="3">
    <source>
        <dbReference type="Proteomes" id="UP000030653"/>
    </source>
</evidence>
<dbReference type="AlphaFoldDB" id="M5GFW5"/>
<gene>
    <name evidence="2" type="ORF">DACRYDRAFT_14550</name>
</gene>
<name>M5GFW5_DACPD</name>